<name>A0ABS0GSV8_9ACTN</name>
<feature type="transmembrane region" description="Helical" evidence="2">
    <location>
        <begin position="192"/>
        <end position="210"/>
    </location>
</feature>
<keyword evidence="2" id="KW-1133">Transmembrane helix</keyword>
<reference evidence="3 4" key="1">
    <citation type="submission" date="2020-11" db="EMBL/GenBank/DDBJ databases">
        <title>A novel isolate from a Black sea contaminated sediment with potential to produce alkanes: Plantactinospora alkalitolerans sp. nov.</title>
        <authorList>
            <person name="Carro L."/>
            <person name="Veyisoglu A."/>
            <person name="Guven K."/>
            <person name="Schumann P."/>
            <person name="Klenk H.-P."/>
            <person name="Sahin N."/>
        </authorList>
    </citation>
    <scope>NUCLEOTIDE SEQUENCE [LARGE SCALE GENOMIC DNA]</scope>
    <source>
        <strain evidence="3 4">S1510</strain>
    </source>
</reference>
<keyword evidence="4" id="KW-1185">Reference proteome</keyword>
<sequence>MRADPEADVEPGVRESGVREPDVRESDVRESDVREPGVRTHRRQDAVVYLAYLALSGWVTGRLWLGLGDRMTDGGKGGNEDIRLFEWYFAYVARAVRQLENPFVTHLQNMPDGVNLMSNTGMVGLGVPLAPVTWLAGPTVTANLVVCLALFATASAWYFVLSRYLVASPLAAALGGALCGFSPGMVAHTRGHLNFIAQFLIPLIIALALRMREPGRHVRRGIWLGALVAWQVLIGEEALFLYFVASGVFVAGYALLRPREVRDLVPRFLTGLAVAAGTALVLLGYPLWLQFFGPQSYHTVPFVSGHGADLASYLATPQLALTGSQSANVDLALNAAEENTFYTIPYVVLAGVVAIWLWRSTMVRALVVTAGVLVLLSLGKTLEVAGHHTGVPLPWRVLAELPLLDSVLPARFGLVVGTILAILTALGVDAAMAGLRASEVGGSRVPRFVAGGLLLAVLLPLVPRPVPTIPVGFPVPDFVTSGQWRPYVRDGRSLVPIPFPDVKDASGLRWAAVTGVPFAVPGGYFIGPDAEGRGRFGPPPRPTFELLSAVAATGKRAEVSDADRETARADLAHWRADVVVLGRHRHVDALRQTLDALLGPSRRVSDVWLWDL</sequence>
<feature type="transmembrane region" description="Helical" evidence="2">
    <location>
        <begin position="412"/>
        <end position="433"/>
    </location>
</feature>
<proteinExistence type="predicted"/>
<feature type="transmembrane region" description="Helical" evidence="2">
    <location>
        <begin position="365"/>
        <end position="382"/>
    </location>
</feature>
<feature type="transmembrane region" description="Helical" evidence="2">
    <location>
        <begin position="239"/>
        <end position="256"/>
    </location>
</feature>
<dbReference type="EMBL" id="JADPUN010000111">
    <property type="protein sequence ID" value="MBF9129270.1"/>
    <property type="molecule type" value="Genomic_DNA"/>
</dbReference>
<dbReference type="GO" id="GO:0016740">
    <property type="term" value="F:transferase activity"/>
    <property type="evidence" value="ECO:0007669"/>
    <property type="project" value="UniProtKB-KW"/>
</dbReference>
<feature type="transmembrane region" description="Helical" evidence="2">
    <location>
        <begin position="132"/>
        <end position="152"/>
    </location>
</feature>
<evidence type="ECO:0000256" key="1">
    <source>
        <dbReference type="SAM" id="MobiDB-lite"/>
    </source>
</evidence>
<feature type="transmembrane region" description="Helical" evidence="2">
    <location>
        <begin position="46"/>
        <end position="65"/>
    </location>
</feature>
<feature type="transmembrane region" description="Helical" evidence="2">
    <location>
        <begin position="164"/>
        <end position="186"/>
    </location>
</feature>
<gene>
    <name evidence="3" type="ORF">I0C86_09820</name>
</gene>
<feature type="region of interest" description="Disordered" evidence="1">
    <location>
        <begin position="1"/>
        <end position="37"/>
    </location>
</feature>
<feature type="transmembrane region" description="Helical" evidence="2">
    <location>
        <begin position="217"/>
        <end position="233"/>
    </location>
</feature>
<dbReference type="RefSeq" id="WP_196200908.1">
    <property type="nucleotide sequence ID" value="NZ_JADPUN010000111.1"/>
</dbReference>
<evidence type="ECO:0000256" key="2">
    <source>
        <dbReference type="SAM" id="Phobius"/>
    </source>
</evidence>
<accession>A0ABS0GSV8</accession>
<keyword evidence="2" id="KW-0472">Membrane</keyword>
<keyword evidence="3" id="KW-0808">Transferase</keyword>
<keyword evidence="2" id="KW-0812">Transmembrane</keyword>
<dbReference type="Proteomes" id="UP000638560">
    <property type="component" value="Unassembled WGS sequence"/>
</dbReference>
<organism evidence="3 4">
    <name type="scientific">Plantactinospora alkalitolerans</name>
    <dbReference type="NCBI Taxonomy" id="2789879"/>
    <lineage>
        <taxon>Bacteria</taxon>
        <taxon>Bacillati</taxon>
        <taxon>Actinomycetota</taxon>
        <taxon>Actinomycetes</taxon>
        <taxon>Micromonosporales</taxon>
        <taxon>Micromonosporaceae</taxon>
        <taxon>Plantactinospora</taxon>
    </lineage>
</organism>
<evidence type="ECO:0000313" key="4">
    <source>
        <dbReference type="Proteomes" id="UP000638560"/>
    </source>
</evidence>
<protein>
    <submittedName>
        <fullName evidence="3">Glycosyl transferase</fullName>
    </submittedName>
</protein>
<comment type="caution">
    <text evidence="3">The sequence shown here is derived from an EMBL/GenBank/DDBJ whole genome shotgun (WGS) entry which is preliminary data.</text>
</comment>
<feature type="transmembrane region" description="Helical" evidence="2">
    <location>
        <begin position="268"/>
        <end position="288"/>
    </location>
</feature>
<feature type="transmembrane region" description="Helical" evidence="2">
    <location>
        <begin position="340"/>
        <end position="358"/>
    </location>
</feature>
<evidence type="ECO:0000313" key="3">
    <source>
        <dbReference type="EMBL" id="MBF9129270.1"/>
    </source>
</evidence>